<keyword evidence="1" id="KW-0812">Transmembrane</keyword>
<accession>A0A7G1Q9B9</accession>
<feature type="signal peptide" evidence="2">
    <location>
        <begin position="1"/>
        <end position="22"/>
    </location>
</feature>
<keyword evidence="5" id="KW-1185">Reference proteome</keyword>
<evidence type="ECO:0000313" key="5">
    <source>
        <dbReference type="Proteomes" id="UP000516072"/>
    </source>
</evidence>
<organism evidence="4 5">
    <name type="scientific">Candidatus Nitrosacidococcus tergens</name>
    <dbReference type="NCBI Taxonomy" id="553981"/>
    <lineage>
        <taxon>Bacteria</taxon>
        <taxon>Pseudomonadati</taxon>
        <taxon>Pseudomonadota</taxon>
        <taxon>Gammaproteobacteria</taxon>
        <taxon>Chromatiales</taxon>
        <taxon>Chromatiaceae</taxon>
        <taxon>Candidatus Nitrosacidococcus</taxon>
    </lineage>
</organism>
<keyword evidence="1" id="KW-1133">Transmembrane helix</keyword>
<evidence type="ECO:0000256" key="2">
    <source>
        <dbReference type="SAM" id="SignalP"/>
    </source>
</evidence>
<dbReference type="RefSeq" id="WP_197745124.1">
    <property type="nucleotide sequence ID" value="NZ_LR778175.1"/>
</dbReference>
<dbReference type="AlphaFoldDB" id="A0A7G1Q9B9"/>
<gene>
    <name evidence="4" type="ORF">NSCAC_0820</name>
</gene>
<proteinExistence type="predicted"/>
<dbReference type="KEGG" id="ntg:NSCAC_0820"/>
<protein>
    <recommendedName>
        <fullName evidence="3">Ice-binding protein C-terminal domain-containing protein</fullName>
    </recommendedName>
</protein>
<sequence length="251" mass="26486">MTYRTCTALLITSSLFALTANAGPLTVSSSVGGAPNASSIFYENFDSLPTLGAPTNTHINNSTYTLDNGLSVDFNGGMVYRDSQSGVAAAPYLSGDNGDNFGNSPSTGQDQSYYLAAGADGSEDTITFNFSQGQMYLGLLWGSVDDYNTLSFFDSNDDLIGTVTGSDVLTSPNGDQGINGTTYVNINSDTAFYKVEVTSTSPSFEFDNMAFSKNNVDVPEPGILGLFGLGLLLMGFTLFNRRNSISSSMIA</sequence>
<reference evidence="4 5" key="1">
    <citation type="submission" date="2020-03" db="EMBL/GenBank/DDBJ databases">
        <authorList>
            <person name="Picone N."/>
        </authorList>
    </citation>
    <scope>NUCLEOTIDE SEQUENCE [LARGE SCALE GENOMIC DNA]</scope>
    <source>
        <strain evidence="4">NSCAC1</strain>
    </source>
</reference>
<keyword evidence="2" id="KW-0732">Signal</keyword>
<evidence type="ECO:0000259" key="3">
    <source>
        <dbReference type="Pfam" id="PF07589"/>
    </source>
</evidence>
<dbReference type="EMBL" id="LR778175">
    <property type="protein sequence ID" value="CAB1275743.1"/>
    <property type="molecule type" value="Genomic_DNA"/>
</dbReference>
<feature type="chain" id="PRO_5028829646" description="Ice-binding protein C-terminal domain-containing protein" evidence="2">
    <location>
        <begin position="23"/>
        <end position="251"/>
    </location>
</feature>
<feature type="domain" description="Ice-binding protein C-terminal" evidence="3">
    <location>
        <begin position="217"/>
        <end position="242"/>
    </location>
</feature>
<dbReference type="Proteomes" id="UP000516072">
    <property type="component" value="Chromosome"/>
</dbReference>
<evidence type="ECO:0000313" key="4">
    <source>
        <dbReference type="EMBL" id="CAB1275743.1"/>
    </source>
</evidence>
<dbReference type="InterPro" id="IPR013424">
    <property type="entry name" value="Ice-binding_C"/>
</dbReference>
<feature type="transmembrane region" description="Helical" evidence="1">
    <location>
        <begin position="222"/>
        <end position="239"/>
    </location>
</feature>
<dbReference type="Pfam" id="PF07589">
    <property type="entry name" value="PEP-CTERM"/>
    <property type="match status" value="1"/>
</dbReference>
<dbReference type="NCBIfam" id="TIGR02595">
    <property type="entry name" value="PEP_CTERM"/>
    <property type="match status" value="1"/>
</dbReference>
<name>A0A7G1Q9B9_9GAMM</name>
<evidence type="ECO:0000256" key="1">
    <source>
        <dbReference type="SAM" id="Phobius"/>
    </source>
</evidence>
<keyword evidence="1" id="KW-0472">Membrane</keyword>